<gene>
    <name evidence="1" type="ORF">HNP46_000108</name>
</gene>
<dbReference type="RefSeq" id="WP_184585569.1">
    <property type="nucleotide sequence ID" value="NZ_JACHLI010000001.1"/>
</dbReference>
<dbReference type="AlphaFoldDB" id="A0A7W7KEE0"/>
<dbReference type="EMBL" id="JACHLI010000001">
    <property type="protein sequence ID" value="MBB4861297.1"/>
    <property type="molecule type" value="Genomic_DNA"/>
</dbReference>
<evidence type="ECO:0000313" key="1">
    <source>
        <dbReference type="EMBL" id="MBB4861297.1"/>
    </source>
</evidence>
<evidence type="ECO:0000313" key="2">
    <source>
        <dbReference type="Proteomes" id="UP000566995"/>
    </source>
</evidence>
<comment type="caution">
    <text evidence="1">The sequence shown here is derived from an EMBL/GenBank/DDBJ whole genome shotgun (WGS) entry which is preliminary data.</text>
</comment>
<name>A0A7W7KEE0_PSENT</name>
<organism evidence="1 2">
    <name type="scientific">Pseudomonas nitroreducens</name>
    <dbReference type="NCBI Taxonomy" id="46680"/>
    <lineage>
        <taxon>Bacteria</taxon>
        <taxon>Pseudomonadati</taxon>
        <taxon>Pseudomonadota</taxon>
        <taxon>Gammaproteobacteria</taxon>
        <taxon>Pseudomonadales</taxon>
        <taxon>Pseudomonadaceae</taxon>
        <taxon>Pseudomonas</taxon>
    </lineage>
</organism>
<sequence>MVDATLLIELLSPEGSPTEAFNVFAEQVSRSKGFGIAVSTCLLRDGKNVCRVADEERYRALADAVVKSSGLGKGIFTRTILSMPEPFARVQLKLWAVADLTGQVKASDWQSTLSESIRQGRARLARDIMDLLEMHYGLVQVVGTLSEFDPQKLEDSGLLAGRYRDQMVSTYLRNKQFLSGAIAAGDDEACLLKIRREIGIEVGEKSPNPSWVQLMRRMAWKTKGFDGGDALKDHFKSAAHVVVDNILKMNDWEVDSQLDTDEVRLMAFKLGRADLVEKMGDAGQTQAMSAILDI</sequence>
<protein>
    <submittedName>
        <fullName evidence="1">Uncharacterized protein</fullName>
    </submittedName>
</protein>
<accession>A0A7W7KEE0</accession>
<proteinExistence type="predicted"/>
<dbReference type="Proteomes" id="UP000566995">
    <property type="component" value="Unassembled WGS sequence"/>
</dbReference>
<reference evidence="1 2" key="1">
    <citation type="submission" date="2020-08" db="EMBL/GenBank/DDBJ databases">
        <title>Functional genomics of gut bacteria from endangered species of beetles.</title>
        <authorList>
            <person name="Carlos-Shanley C."/>
        </authorList>
    </citation>
    <scope>NUCLEOTIDE SEQUENCE [LARGE SCALE GENOMIC DNA]</scope>
    <source>
        <strain evidence="1 2">S00179</strain>
    </source>
</reference>